<reference evidence="1" key="1">
    <citation type="submission" date="2014-12" db="EMBL/GenBank/DDBJ databases">
        <title>Insight into the proteome of Arion vulgaris.</title>
        <authorList>
            <person name="Aradska J."/>
            <person name="Bulat T."/>
            <person name="Smidak R."/>
            <person name="Sarate P."/>
            <person name="Gangsoo J."/>
            <person name="Sialana F."/>
            <person name="Bilban M."/>
            <person name="Lubec G."/>
        </authorList>
    </citation>
    <scope>NUCLEOTIDE SEQUENCE</scope>
    <source>
        <tissue evidence="1">Skin</tissue>
    </source>
</reference>
<protein>
    <submittedName>
        <fullName evidence="1">Uncharacterized protein</fullName>
    </submittedName>
</protein>
<evidence type="ECO:0000313" key="1">
    <source>
        <dbReference type="EMBL" id="CEK96586.1"/>
    </source>
</evidence>
<proteinExistence type="predicted"/>
<accession>A0A0B7BW52</accession>
<gene>
    <name evidence="1" type="primary">ORF212617</name>
</gene>
<dbReference type="AlphaFoldDB" id="A0A0B7BW52"/>
<dbReference type="EMBL" id="HACG01049721">
    <property type="protein sequence ID" value="CEK96586.1"/>
    <property type="molecule type" value="Transcribed_RNA"/>
</dbReference>
<sequence>KSEVSFQKYASEYGSSKSTDDVLLPERLENVINLEQNLLPGTFSNMLDDAKHKLQKDNTTLDIRPGDVQMMDLPNDKDQLLKLKNTTAMELLWVLQAINSRKHYLRLREQLH</sequence>
<name>A0A0B7BW52_9EUPU</name>
<feature type="non-terminal residue" evidence="1">
    <location>
        <position position="1"/>
    </location>
</feature>
<organism evidence="1">
    <name type="scientific">Arion vulgaris</name>
    <dbReference type="NCBI Taxonomy" id="1028688"/>
    <lineage>
        <taxon>Eukaryota</taxon>
        <taxon>Metazoa</taxon>
        <taxon>Spiralia</taxon>
        <taxon>Lophotrochozoa</taxon>
        <taxon>Mollusca</taxon>
        <taxon>Gastropoda</taxon>
        <taxon>Heterobranchia</taxon>
        <taxon>Euthyneura</taxon>
        <taxon>Panpulmonata</taxon>
        <taxon>Eupulmonata</taxon>
        <taxon>Stylommatophora</taxon>
        <taxon>Helicina</taxon>
        <taxon>Arionoidea</taxon>
        <taxon>Arionidae</taxon>
        <taxon>Arion</taxon>
    </lineage>
</organism>